<evidence type="ECO:0000259" key="2">
    <source>
        <dbReference type="Pfam" id="PF01551"/>
    </source>
</evidence>
<dbReference type="PANTHER" id="PTHR21666">
    <property type="entry name" value="PEPTIDASE-RELATED"/>
    <property type="match status" value="1"/>
</dbReference>
<organism evidence="3 4">
    <name type="scientific">Sinimarinibacterium flocculans</name>
    <dbReference type="NCBI Taxonomy" id="985250"/>
    <lineage>
        <taxon>Bacteria</taxon>
        <taxon>Pseudomonadati</taxon>
        <taxon>Pseudomonadota</taxon>
        <taxon>Gammaproteobacteria</taxon>
        <taxon>Nevskiales</taxon>
        <taxon>Nevskiaceae</taxon>
        <taxon>Sinimarinibacterium</taxon>
    </lineage>
</organism>
<name>A0A318E4P9_9GAMM</name>
<evidence type="ECO:0000313" key="3">
    <source>
        <dbReference type="EMBL" id="PXV66171.1"/>
    </source>
</evidence>
<dbReference type="Proteomes" id="UP000248330">
    <property type="component" value="Unassembled WGS sequence"/>
</dbReference>
<dbReference type="SUPFAM" id="SSF51261">
    <property type="entry name" value="Duplicated hybrid motif"/>
    <property type="match status" value="1"/>
</dbReference>
<dbReference type="AlphaFoldDB" id="A0A318E4P9"/>
<evidence type="ECO:0000256" key="1">
    <source>
        <dbReference type="SAM" id="SignalP"/>
    </source>
</evidence>
<keyword evidence="4" id="KW-1185">Reference proteome</keyword>
<dbReference type="Gene3D" id="2.70.70.10">
    <property type="entry name" value="Glucose Permease (Domain IIA)"/>
    <property type="match status" value="1"/>
</dbReference>
<dbReference type="Pfam" id="PF01551">
    <property type="entry name" value="Peptidase_M23"/>
    <property type="match status" value="1"/>
</dbReference>
<comment type="caution">
    <text evidence="3">The sequence shown here is derived from an EMBL/GenBank/DDBJ whole genome shotgun (WGS) entry which is preliminary data.</text>
</comment>
<dbReference type="FunFam" id="2.70.70.10:FF:000019">
    <property type="entry name" value="M23 family peptidase"/>
    <property type="match status" value="1"/>
</dbReference>
<dbReference type="GO" id="GO:0004222">
    <property type="term" value="F:metalloendopeptidase activity"/>
    <property type="evidence" value="ECO:0007669"/>
    <property type="project" value="TreeGrafter"/>
</dbReference>
<dbReference type="PANTHER" id="PTHR21666:SF285">
    <property type="entry name" value="M23 FAMILY METALLOPEPTIDASE"/>
    <property type="match status" value="1"/>
</dbReference>
<protein>
    <submittedName>
        <fullName evidence="3">Murein DD-endopeptidase MepM/ murein hydrolase activator NlpD</fullName>
    </submittedName>
</protein>
<feature type="domain" description="M23ase beta-sheet core" evidence="2">
    <location>
        <begin position="167"/>
        <end position="262"/>
    </location>
</feature>
<dbReference type="CDD" id="cd12797">
    <property type="entry name" value="M23_peptidase"/>
    <property type="match status" value="1"/>
</dbReference>
<sequence>MMRHVLCALLLAGVSASGLAAAPDLHGRWMQGGLIRGQTEPGAQVWFNGKPLRVSPAGDFAFGLAYEEGPAAELRVRLPDGSEQRHEYAVERREYDEQRISGLPQKMVTPPEAALKQIALDNQRVAAARARDSAHADFAGGFDWPLSATVSGVFGSRRILNGEPRQPHFGIDLAAPKGTAIKAPAGGVVSLARDDLYYTGGTIILDHGQGVSTTYLHLSRLNVKPGQRVEGGQTIGLVGATGRATGPHLCWRANWFDTRLDPSLIVDGKPVSKGERRP</sequence>
<keyword evidence="3" id="KW-0378">Hydrolase</keyword>
<proteinExistence type="predicted"/>
<dbReference type="InterPro" id="IPR016047">
    <property type="entry name" value="M23ase_b-sheet_dom"/>
</dbReference>
<keyword evidence="1" id="KW-0732">Signal</keyword>
<dbReference type="EMBL" id="QICN01000008">
    <property type="protein sequence ID" value="PXV66171.1"/>
    <property type="molecule type" value="Genomic_DNA"/>
</dbReference>
<gene>
    <name evidence="3" type="ORF">C8D93_108146</name>
</gene>
<feature type="chain" id="PRO_5016318523" evidence="1">
    <location>
        <begin position="21"/>
        <end position="278"/>
    </location>
</feature>
<feature type="signal peptide" evidence="1">
    <location>
        <begin position="1"/>
        <end position="20"/>
    </location>
</feature>
<accession>A0A318E4P9</accession>
<reference evidence="3 4" key="1">
    <citation type="submission" date="2018-04" db="EMBL/GenBank/DDBJ databases">
        <title>Genomic Encyclopedia of Type Strains, Phase IV (KMG-IV): sequencing the most valuable type-strain genomes for metagenomic binning, comparative biology and taxonomic classification.</title>
        <authorList>
            <person name="Goeker M."/>
        </authorList>
    </citation>
    <scope>NUCLEOTIDE SEQUENCE [LARGE SCALE GENOMIC DNA]</scope>
    <source>
        <strain evidence="3 4">DSM 104150</strain>
    </source>
</reference>
<dbReference type="RefSeq" id="WP_245903913.1">
    <property type="nucleotide sequence ID" value="NZ_CAKZQT010000032.1"/>
</dbReference>
<dbReference type="InterPro" id="IPR011055">
    <property type="entry name" value="Dup_hybrid_motif"/>
</dbReference>
<evidence type="ECO:0000313" key="4">
    <source>
        <dbReference type="Proteomes" id="UP000248330"/>
    </source>
</evidence>
<dbReference type="InterPro" id="IPR050570">
    <property type="entry name" value="Cell_wall_metabolism_enzyme"/>
</dbReference>